<dbReference type="Proteomes" id="UP000036932">
    <property type="component" value="Unassembled WGS sequence"/>
</dbReference>
<dbReference type="GO" id="GO:0009055">
    <property type="term" value="F:electron transfer activity"/>
    <property type="evidence" value="ECO:0007669"/>
    <property type="project" value="TreeGrafter"/>
</dbReference>
<dbReference type="GO" id="GO:0003955">
    <property type="term" value="F:NAD(P)H dehydrogenase (quinone) activity"/>
    <property type="evidence" value="ECO:0007669"/>
    <property type="project" value="TreeGrafter"/>
</dbReference>
<feature type="domain" description="Flavodoxin-like fold" evidence="2">
    <location>
        <begin position="1"/>
        <end position="171"/>
    </location>
</feature>
<dbReference type="EMBL" id="LIUT01000001">
    <property type="protein sequence ID" value="KOR87956.1"/>
    <property type="molecule type" value="Genomic_DNA"/>
</dbReference>
<keyword evidence="4" id="KW-1185">Reference proteome</keyword>
<dbReference type="SUPFAM" id="SSF52218">
    <property type="entry name" value="Flavoproteins"/>
    <property type="match status" value="1"/>
</dbReference>
<accession>A0A0M1P0G9</accession>
<keyword evidence="1" id="KW-0560">Oxidoreductase</keyword>
<dbReference type="RefSeq" id="WP_054401013.1">
    <property type="nucleotide sequence ID" value="NZ_LIUT01000001.1"/>
</dbReference>
<dbReference type="InterPro" id="IPR029039">
    <property type="entry name" value="Flavoprotein-like_sf"/>
</dbReference>
<name>A0A0M1P0G9_9BACL</name>
<comment type="caution">
    <text evidence="3">The sequence shown here is derived from an EMBL/GenBank/DDBJ whole genome shotgun (WGS) entry which is preliminary data.</text>
</comment>
<evidence type="ECO:0000256" key="1">
    <source>
        <dbReference type="ARBA" id="ARBA00023002"/>
    </source>
</evidence>
<gene>
    <name evidence="3" type="ORF">AM231_01575</name>
</gene>
<protein>
    <submittedName>
        <fullName evidence="3">General stress protein</fullName>
    </submittedName>
</protein>
<dbReference type="InterPro" id="IPR003680">
    <property type="entry name" value="Flavodoxin_fold"/>
</dbReference>
<dbReference type="Gene3D" id="3.40.50.360">
    <property type="match status" value="1"/>
</dbReference>
<dbReference type="GO" id="GO:0010181">
    <property type="term" value="F:FMN binding"/>
    <property type="evidence" value="ECO:0007669"/>
    <property type="project" value="TreeGrafter"/>
</dbReference>
<dbReference type="PANTHER" id="PTHR47307:SF1">
    <property type="entry name" value="GLUTATHIONE-REGULATED POTASSIUM-EFFLUX SYSTEM ANCILLARY PROTEIN KEFG"/>
    <property type="match status" value="1"/>
</dbReference>
<evidence type="ECO:0000313" key="3">
    <source>
        <dbReference type="EMBL" id="KOR87956.1"/>
    </source>
</evidence>
<proteinExistence type="predicted"/>
<evidence type="ECO:0000259" key="2">
    <source>
        <dbReference type="Pfam" id="PF02525"/>
    </source>
</evidence>
<dbReference type="Pfam" id="PF02525">
    <property type="entry name" value="Flavodoxin_2"/>
    <property type="match status" value="1"/>
</dbReference>
<dbReference type="OrthoDB" id="9798454at2"/>
<reference evidence="4" key="1">
    <citation type="submission" date="2015-08" db="EMBL/GenBank/DDBJ databases">
        <title>Genome sequencing project for genomic taxonomy and phylogenomics of Bacillus-like bacteria.</title>
        <authorList>
            <person name="Liu B."/>
            <person name="Wang J."/>
            <person name="Zhu Y."/>
            <person name="Liu G."/>
            <person name="Chen Q."/>
            <person name="Chen Z."/>
            <person name="Lan J."/>
            <person name="Che J."/>
            <person name="Ge C."/>
            <person name="Shi H."/>
            <person name="Pan Z."/>
            <person name="Liu X."/>
        </authorList>
    </citation>
    <scope>NUCLEOTIDE SEQUENCE [LARGE SCALE GENOMIC DNA]</scope>
    <source>
        <strain evidence="4">FJAT-22460</strain>
    </source>
</reference>
<sequence>MKIMIIVAHPNLENSRANRALLQHSRLHANGNVDIRNLYKEYPDWIIDIEREQQLLLQYDRVVFQFPFYWYSCPPLLKKWFDDVLTFGWAFGPEGNSLKGKEFMLATTAAGLEFGYQAGAENWFTASELLRPIQATFNRCKVTYLPAFVTYNVERVSVEALQSEAARYAEQVLVPAVVGSRY</sequence>
<dbReference type="InterPro" id="IPR046980">
    <property type="entry name" value="KefG/KefF"/>
</dbReference>
<organism evidence="3 4">
    <name type="scientific">Paenibacillus solani</name>
    <dbReference type="NCBI Taxonomy" id="1705565"/>
    <lineage>
        <taxon>Bacteria</taxon>
        <taxon>Bacillati</taxon>
        <taxon>Bacillota</taxon>
        <taxon>Bacilli</taxon>
        <taxon>Bacillales</taxon>
        <taxon>Paenibacillaceae</taxon>
        <taxon>Paenibacillus</taxon>
    </lineage>
</organism>
<dbReference type="AlphaFoldDB" id="A0A0M1P0G9"/>
<dbReference type="PATRIC" id="fig|1705565.3.peg.2168"/>
<evidence type="ECO:0000313" key="4">
    <source>
        <dbReference type="Proteomes" id="UP000036932"/>
    </source>
</evidence>
<dbReference type="PANTHER" id="PTHR47307">
    <property type="entry name" value="GLUTATHIONE-REGULATED POTASSIUM-EFFLUX SYSTEM ANCILLARY PROTEIN KEFG"/>
    <property type="match status" value="1"/>
</dbReference>